<accession>A0A662D6F0</accession>
<dbReference type="Proteomes" id="UP000277457">
    <property type="component" value="Unassembled WGS sequence"/>
</dbReference>
<dbReference type="InterPro" id="IPR000524">
    <property type="entry name" value="Tscrpt_reg_HTH_GntR"/>
</dbReference>
<dbReference type="SUPFAM" id="SSF46785">
    <property type="entry name" value="Winged helix' DNA-binding domain"/>
    <property type="match status" value="1"/>
</dbReference>
<dbReference type="InterPro" id="IPR036390">
    <property type="entry name" value="WH_DNA-bd_sf"/>
</dbReference>
<dbReference type="InterPro" id="IPR008920">
    <property type="entry name" value="TF_FadR/GntR_C"/>
</dbReference>
<evidence type="ECO:0000259" key="4">
    <source>
        <dbReference type="PROSITE" id="PS50949"/>
    </source>
</evidence>
<dbReference type="AlphaFoldDB" id="A0A662D6F0"/>
<feature type="domain" description="HTH gntR-type" evidence="4">
    <location>
        <begin position="26"/>
        <end position="93"/>
    </location>
</feature>
<dbReference type="PRINTS" id="PR00033">
    <property type="entry name" value="HTHASNC"/>
</dbReference>
<dbReference type="SMART" id="SM00345">
    <property type="entry name" value="HTH_GNTR"/>
    <property type="match status" value="1"/>
</dbReference>
<dbReference type="PANTHER" id="PTHR43537">
    <property type="entry name" value="TRANSCRIPTIONAL REGULATOR, GNTR FAMILY"/>
    <property type="match status" value="1"/>
</dbReference>
<name>A0A662D6F0_UNCAE</name>
<dbReference type="GO" id="GO:0003700">
    <property type="term" value="F:DNA-binding transcription factor activity"/>
    <property type="evidence" value="ECO:0007669"/>
    <property type="project" value="InterPro"/>
</dbReference>
<keyword evidence="3" id="KW-0804">Transcription</keyword>
<dbReference type="PANTHER" id="PTHR43537:SF24">
    <property type="entry name" value="GLUCONATE OPERON TRANSCRIPTIONAL REPRESSOR"/>
    <property type="match status" value="1"/>
</dbReference>
<dbReference type="GO" id="GO:0043565">
    <property type="term" value="F:sequence-specific DNA binding"/>
    <property type="evidence" value="ECO:0007669"/>
    <property type="project" value="InterPro"/>
</dbReference>
<dbReference type="PRINTS" id="PR00035">
    <property type="entry name" value="HTHGNTR"/>
</dbReference>
<dbReference type="SUPFAM" id="SSF48008">
    <property type="entry name" value="GntR ligand-binding domain-like"/>
    <property type="match status" value="1"/>
</dbReference>
<keyword evidence="1" id="KW-0805">Transcription regulation</keyword>
<gene>
    <name evidence="5" type="ORF">DRZ78_01220</name>
</gene>
<dbReference type="Pfam" id="PF07729">
    <property type="entry name" value="FCD"/>
    <property type="match status" value="1"/>
</dbReference>
<dbReference type="EMBL" id="QMPY01000029">
    <property type="protein sequence ID" value="RLE08368.1"/>
    <property type="molecule type" value="Genomic_DNA"/>
</dbReference>
<proteinExistence type="predicted"/>
<dbReference type="InterPro" id="IPR000485">
    <property type="entry name" value="AsnC-type_HTH_dom"/>
</dbReference>
<comment type="caution">
    <text evidence="5">The sequence shown here is derived from an EMBL/GenBank/DDBJ whole genome shotgun (WGS) entry which is preliminary data.</text>
</comment>
<dbReference type="SMART" id="SM00895">
    <property type="entry name" value="FCD"/>
    <property type="match status" value="1"/>
</dbReference>
<feature type="non-terminal residue" evidence="5">
    <location>
        <position position="185"/>
    </location>
</feature>
<evidence type="ECO:0000313" key="5">
    <source>
        <dbReference type="EMBL" id="RLE08368.1"/>
    </source>
</evidence>
<dbReference type="PROSITE" id="PS50949">
    <property type="entry name" value="HTH_GNTR"/>
    <property type="match status" value="1"/>
</dbReference>
<organism evidence="5 6">
    <name type="scientific">Aerophobetes bacterium</name>
    <dbReference type="NCBI Taxonomy" id="2030807"/>
    <lineage>
        <taxon>Bacteria</taxon>
        <taxon>Candidatus Aerophobota</taxon>
    </lineage>
</organism>
<evidence type="ECO:0000313" key="6">
    <source>
        <dbReference type="Proteomes" id="UP000277457"/>
    </source>
</evidence>
<protein>
    <recommendedName>
        <fullName evidence="4">HTH gntR-type domain-containing protein</fullName>
    </recommendedName>
</protein>
<sequence>MIYHIPSQGKAKMEIIIPEQSLQNYPSKSEKVYDILLENIIRRRLTPGERLVERDLAEKLGVSKTPIREALSRLRKEGLVEGTSYHGFFVTRISPKDMEEIYELREVIEGLAARNATKKINEEQIEQLNSIIRSFEQCVRKKDLEGYSFLDLEFHNLLATISKNKRLSEIMQLLRNQTKILMSTS</sequence>
<dbReference type="InterPro" id="IPR036388">
    <property type="entry name" value="WH-like_DNA-bd_sf"/>
</dbReference>
<dbReference type="InterPro" id="IPR011711">
    <property type="entry name" value="GntR_C"/>
</dbReference>
<evidence type="ECO:0000256" key="1">
    <source>
        <dbReference type="ARBA" id="ARBA00023015"/>
    </source>
</evidence>
<dbReference type="CDD" id="cd07377">
    <property type="entry name" value="WHTH_GntR"/>
    <property type="match status" value="1"/>
</dbReference>
<dbReference type="Gene3D" id="1.20.120.530">
    <property type="entry name" value="GntR ligand-binding domain-like"/>
    <property type="match status" value="1"/>
</dbReference>
<keyword evidence="2" id="KW-0238">DNA-binding</keyword>
<dbReference type="Gene3D" id="1.10.10.10">
    <property type="entry name" value="Winged helix-like DNA-binding domain superfamily/Winged helix DNA-binding domain"/>
    <property type="match status" value="1"/>
</dbReference>
<reference evidence="5 6" key="1">
    <citation type="submission" date="2018-06" db="EMBL/GenBank/DDBJ databases">
        <title>Extensive metabolic versatility and redundancy in microbially diverse, dynamic hydrothermal sediments.</title>
        <authorList>
            <person name="Dombrowski N."/>
            <person name="Teske A."/>
            <person name="Baker B.J."/>
        </authorList>
    </citation>
    <scope>NUCLEOTIDE SEQUENCE [LARGE SCALE GENOMIC DNA]</scope>
    <source>
        <strain evidence="5">B7_G13</strain>
    </source>
</reference>
<evidence type="ECO:0000256" key="3">
    <source>
        <dbReference type="ARBA" id="ARBA00023163"/>
    </source>
</evidence>
<dbReference type="Pfam" id="PF00392">
    <property type="entry name" value="GntR"/>
    <property type="match status" value="1"/>
</dbReference>
<evidence type="ECO:0000256" key="2">
    <source>
        <dbReference type="ARBA" id="ARBA00023125"/>
    </source>
</evidence>